<name>A0AAV4K9P4_9ACTN</name>
<evidence type="ECO:0000313" key="3">
    <source>
        <dbReference type="Proteomes" id="UP000642014"/>
    </source>
</evidence>
<dbReference type="Proteomes" id="UP000642014">
    <property type="component" value="Unassembled WGS sequence"/>
</dbReference>
<dbReference type="EMBL" id="BMSJ01000001">
    <property type="protein sequence ID" value="GGR05991.1"/>
    <property type="molecule type" value="Genomic_DNA"/>
</dbReference>
<proteinExistence type="predicted"/>
<feature type="compositionally biased region" description="Basic and acidic residues" evidence="1">
    <location>
        <begin position="108"/>
        <end position="123"/>
    </location>
</feature>
<protein>
    <submittedName>
        <fullName evidence="2">Uncharacterized protein</fullName>
    </submittedName>
</protein>
<sequence length="144" mass="15035">MPELTPDLHTADTGLHKEARFGRLPTEHGRSQAPDPDARATRPAVRLPSDHRSTSPGPEDTGPGTDRPTPHRPEHPRSPRAGTGGQRTARTRRGATPDTAAGAASGGGHEEKGARATDHRDTEGVAARGRGPGRHGGRGRQAGP</sequence>
<feature type="compositionally biased region" description="Basic and acidic residues" evidence="1">
    <location>
        <begin position="14"/>
        <end position="40"/>
    </location>
</feature>
<feature type="region of interest" description="Disordered" evidence="1">
    <location>
        <begin position="1"/>
        <end position="144"/>
    </location>
</feature>
<evidence type="ECO:0000256" key="1">
    <source>
        <dbReference type="SAM" id="MobiDB-lite"/>
    </source>
</evidence>
<evidence type="ECO:0000313" key="2">
    <source>
        <dbReference type="EMBL" id="GGR05991.1"/>
    </source>
</evidence>
<reference evidence="2 3" key="1">
    <citation type="journal article" date="2014" name="Int. J. Syst. Evol. Microbiol.">
        <title>Complete genome sequence of Corynebacterium casei LMG S-19264T (=DSM 44701T), isolated from a smear-ripened cheese.</title>
        <authorList>
            <consortium name="US DOE Joint Genome Institute (JGI-PGF)"/>
            <person name="Walter F."/>
            <person name="Albersmeier A."/>
            <person name="Kalinowski J."/>
            <person name="Ruckert C."/>
        </authorList>
    </citation>
    <scope>NUCLEOTIDE SEQUENCE [LARGE SCALE GENOMIC DNA]</scope>
    <source>
        <strain evidence="2 3">JCM 4205</strain>
    </source>
</reference>
<feature type="compositionally biased region" description="Basic and acidic residues" evidence="1">
    <location>
        <begin position="68"/>
        <end position="77"/>
    </location>
</feature>
<accession>A0AAV4K9P4</accession>
<organism evidence="2 3">
    <name type="scientific">Streptomyces cinereoruber</name>
    <dbReference type="NCBI Taxonomy" id="67260"/>
    <lineage>
        <taxon>Bacteria</taxon>
        <taxon>Bacillati</taxon>
        <taxon>Actinomycetota</taxon>
        <taxon>Actinomycetes</taxon>
        <taxon>Kitasatosporales</taxon>
        <taxon>Streptomycetaceae</taxon>
        <taxon>Streptomyces</taxon>
    </lineage>
</organism>
<feature type="compositionally biased region" description="Low complexity" evidence="1">
    <location>
        <begin position="94"/>
        <end position="103"/>
    </location>
</feature>
<dbReference type="AlphaFoldDB" id="A0AAV4K9P4"/>
<gene>
    <name evidence="2" type="ORF">GCM10010497_04250</name>
</gene>
<comment type="caution">
    <text evidence="2">The sequence shown here is derived from an EMBL/GenBank/DDBJ whole genome shotgun (WGS) entry which is preliminary data.</text>
</comment>